<gene>
    <name evidence="1" type="ORF">L21SP5_02442</name>
</gene>
<dbReference type="Proteomes" id="UP000064893">
    <property type="component" value="Chromosome"/>
</dbReference>
<keyword evidence="2" id="KW-1185">Reference proteome</keyword>
<evidence type="ECO:0000313" key="2">
    <source>
        <dbReference type="Proteomes" id="UP000064893"/>
    </source>
</evidence>
<dbReference type="EMBL" id="CP013118">
    <property type="protein sequence ID" value="ALO16069.1"/>
    <property type="molecule type" value="Genomic_DNA"/>
</dbReference>
<name>A0A0S2I1M1_9BACT</name>
<organism evidence="1 2">
    <name type="scientific">Salinivirga cyanobacteriivorans</name>
    <dbReference type="NCBI Taxonomy" id="1307839"/>
    <lineage>
        <taxon>Bacteria</taxon>
        <taxon>Pseudomonadati</taxon>
        <taxon>Bacteroidota</taxon>
        <taxon>Bacteroidia</taxon>
        <taxon>Bacteroidales</taxon>
        <taxon>Salinivirgaceae</taxon>
        <taxon>Salinivirga</taxon>
    </lineage>
</organism>
<proteinExistence type="predicted"/>
<dbReference type="AlphaFoldDB" id="A0A0S2I1M1"/>
<dbReference type="STRING" id="1307839.L21SP5_02442"/>
<dbReference type="KEGG" id="blq:L21SP5_02442"/>
<dbReference type="RefSeq" id="WP_057953474.1">
    <property type="nucleotide sequence ID" value="NZ_CP013118.1"/>
</dbReference>
<evidence type="ECO:0000313" key="1">
    <source>
        <dbReference type="EMBL" id="ALO16069.1"/>
    </source>
</evidence>
<sequence>MKNIYLVVFMVFLFFGGYGQGINTDYYKYGASPSDLPDFLLQSVETEPLILGISDPDMDSTKAAKQAIERARSLLYLSQNARVRSLFDYYMGEEYSGSGGTFQSFVQLAVHDSVFPEYIVLDTFYTRFQEAIVRIRPRSDDLEFGFTIGKSYDIRMEKFRLEYEWGGAAEFQDQTEMEIQFFDSITSSDLISVYKYSHQFEVYSAADGEERFFPTLRYNYVQPNAGQQQYFKYGLWVHIMDRFIQEIANESKRMRELVKKTGETYESSTTLSQGVTSNLVTFQIRDINLVDGEVEISLEVEFLEY</sequence>
<accession>A0A0S2I1M1</accession>
<protein>
    <submittedName>
        <fullName evidence="1">Uncharacterized protein</fullName>
    </submittedName>
</protein>
<reference evidence="1 2" key="1">
    <citation type="submission" date="2015-11" db="EMBL/GenBank/DDBJ databases">
        <title>Description and complete genome sequence of a novel strain predominating in hypersaline microbial mats and representing a new family of the Bacteriodetes phylum.</title>
        <authorList>
            <person name="Spring S."/>
            <person name="Bunk B."/>
            <person name="Sproer C."/>
            <person name="Klenk H.-P."/>
        </authorList>
    </citation>
    <scope>NUCLEOTIDE SEQUENCE [LARGE SCALE GENOMIC DNA]</scope>
    <source>
        <strain evidence="1 2">L21-Spi-D4</strain>
    </source>
</reference>